<dbReference type="Proteomes" id="UP001597362">
    <property type="component" value="Unassembled WGS sequence"/>
</dbReference>
<keyword evidence="3" id="KW-1185">Reference proteome</keyword>
<dbReference type="CDD" id="cd09083">
    <property type="entry name" value="EEP-1"/>
    <property type="match status" value="1"/>
</dbReference>
<dbReference type="RefSeq" id="WP_377770819.1">
    <property type="nucleotide sequence ID" value="NZ_JBHUHO010000020.1"/>
</dbReference>
<dbReference type="Gene3D" id="3.60.10.10">
    <property type="entry name" value="Endonuclease/exonuclease/phosphatase"/>
    <property type="match status" value="1"/>
</dbReference>
<organism evidence="2 3">
    <name type="scientific">Paenibacillus yanchengensis</name>
    <dbReference type="NCBI Taxonomy" id="2035833"/>
    <lineage>
        <taxon>Bacteria</taxon>
        <taxon>Bacillati</taxon>
        <taxon>Bacillota</taxon>
        <taxon>Bacilli</taxon>
        <taxon>Bacillales</taxon>
        <taxon>Paenibacillaceae</taxon>
        <taxon>Paenibacillus</taxon>
    </lineage>
</organism>
<feature type="domain" description="Endonuclease/exonuclease/phosphatase" evidence="1">
    <location>
        <begin position="6"/>
        <end position="259"/>
    </location>
</feature>
<evidence type="ECO:0000313" key="3">
    <source>
        <dbReference type="Proteomes" id="UP001597362"/>
    </source>
</evidence>
<sequence>MQIRVMSFNIRTKTPHDGQNAWSYRCEQLCQLVEHSGADMVGTQEGLLYMLEDMERLLPDYKWYGQCRSDTGEDEHCAIFYQADKWKLVDQGTFWLSETPEVAGSLGWGAGWPRICSWITVESTVDTSKKLHIYNLHLDVFSGLARYEGMQYIWSIITKKRQQDHLPFILTGDFNDVAESATMEWLHQATMQDGDNTITVQDGHQYFYQQSLQPGNTFHGFEGGFNGEPIDYIFASSDLTITSTEIRRDSVKGLYPSDHYPVVCTIEL</sequence>
<evidence type="ECO:0000313" key="2">
    <source>
        <dbReference type="EMBL" id="MFD2115553.1"/>
    </source>
</evidence>
<comment type="caution">
    <text evidence="2">The sequence shown here is derived from an EMBL/GenBank/DDBJ whole genome shotgun (WGS) entry which is preliminary data.</text>
</comment>
<proteinExistence type="predicted"/>
<dbReference type="InterPro" id="IPR036691">
    <property type="entry name" value="Endo/exonu/phosph_ase_sf"/>
</dbReference>
<protein>
    <submittedName>
        <fullName evidence="2">Endonuclease/exonuclease/phosphatase family protein</fullName>
    </submittedName>
</protein>
<keyword evidence="2" id="KW-0255">Endonuclease</keyword>
<dbReference type="InterPro" id="IPR005135">
    <property type="entry name" value="Endo/exonuclease/phosphatase"/>
</dbReference>
<dbReference type="SUPFAM" id="SSF56219">
    <property type="entry name" value="DNase I-like"/>
    <property type="match status" value="1"/>
</dbReference>
<gene>
    <name evidence="2" type="ORF">ACFSJH_07390</name>
</gene>
<keyword evidence="2" id="KW-0540">Nuclease</keyword>
<name>A0ABW4YIN9_9BACL</name>
<keyword evidence="2" id="KW-0378">Hydrolase</keyword>
<dbReference type="PANTHER" id="PTHR12121:SF36">
    <property type="entry name" value="ENDONUCLEASE_EXONUCLEASE_PHOSPHATASE DOMAIN-CONTAINING PROTEIN"/>
    <property type="match status" value="1"/>
</dbReference>
<accession>A0ABW4YIN9</accession>
<evidence type="ECO:0000259" key="1">
    <source>
        <dbReference type="Pfam" id="PF03372"/>
    </source>
</evidence>
<reference evidence="3" key="1">
    <citation type="journal article" date="2019" name="Int. J. Syst. Evol. Microbiol.">
        <title>The Global Catalogue of Microorganisms (GCM) 10K type strain sequencing project: providing services to taxonomists for standard genome sequencing and annotation.</title>
        <authorList>
            <consortium name="The Broad Institute Genomics Platform"/>
            <consortium name="The Broad Institute Genome Sequencing Center for Infectious Disease"/>
            <person name="Wu L."/>
            <person name="Ma J."/>
        </authorList>
    </citation>
    <scope>NUCLEOTIDE SEQUENCE [LARGE SCALE GENOMIC DNA]</scope>
    <source>
        <strain evidence="3">GH52</strain>
    </source>
</reference>
<dbReference type="PANTHER" id="PTHR12121">
    <property type="entry name" value="CARBON CATABOLITE REPRESSOR PROTEIN 4"/>
    <property type="match status" value="1"/>
</dbReference>
<dbReference type="Pfam" id="PF03372">
    <property type="entry name" value="Exo_endo_phos"/>
    <property type="match status" value="1"/>
</dbReference>
<dbReference type="InterPro" id="IPR050410">
    <property type="entry name" value="CCR4/nocturin_mRNA_transcr"/>
</dbReference>
<dbReference type="EMBL" id="JBHUHO010000020">
    <property type="protein sequence ID" value="MFD2115553.1"/>
    <property type="molecule type" value="Genomic_DNA"/>
</dbReference>
<dbReference type="GO" id="GO:0004519">
    <property type="term" value="F:endonuclease activity"/>
    <property type="evidence" value="ECO:0007669"/>
    <property type="project" value="UniProtKB-KW"/>
</dbReference>